<feature type="signal peptide" evidence="1">
    <location>
        <begin position="1"/>
        <end position="25"/>
    </location>
</feature>
<feature type="chain" id="PRO_5016324167" evidence="1">
    <location>
        <begin position="26"/>
        <end position="254"/>
    </location>
</feature>
<protein>
    <submittedName>
        <fullName evidence="3">Pimeloyl-ACP methyl ester carboxylesterase</fullName>
    </submittedName>
</protein>
<dbReference type="Pfam" id="PF12697">
    <property type="entry name" value="Abhydrolase_6"/>
    <property type="match status" value="1"/>
</dbReference>
<feature type="domain" description="AB hydrolase-1" evidence="2">
    <location>
        <begin position="32"/>
        <end position="245"/>
    </location>
</feature>
<dbReference type="InterPro" id="IPR000073">
    <property type="entry name" value="AB_hydrolase_1"/>
</dbReference>
<dbReference type="PANTHER" id="PTHR37017:SF11">
    <property type="entry name" value="ESTERASE_LIPASE_THIOESTERASE DOMAIN-CONTAINING PROTEIN"/>
    <property type="match status" value="1"/>
</dbReference>
<organism evidence="3 4">
    <name type="scientific">Pseudoroseicyclus aestuarii</name>
    <dbReference type="NCBI Taxonomy" id="1795041"/>
    <lineage>
        <taxon>Bacteria</taxon>
        <taxon>Pseudomonadati</taxon>
        <taxon>Pseudomonadota</taxon>
        <taxon>Alphaproteobacteria</taxon>
        <taxon>Rhodobacterales</taxon>
        <taxon>Paracoccaceae</taxon>
        <taxon>Pseudoroseicyclus</taxon>
    </lineage>
</organism>
<dbReference type="InterPro" id="IPR029058">
    <property type="entry name" value="AB_hydrolase_fold"/>
</dbReference>
<keyword evidence="1" id="KW-0732">Signal</keyword>
<sequence length="254" mass="26753">MTNLRTLLLSGSVALGTMMSLPGMAAAEVHNIVLVHGGNVDGSTWRGVYDRLIAQDYDVTITQLPMTSVEDDVAAVQRSLDVQDGPVLLVGHSYGGVVITEAGIDPDVKGLVYVTAFQPDIGESGGDLLASAGSDFTADKLSITDDGFLLVDDDAFLALAGNGLSEEDALFVARSQAWANAENLAHKVTSAAWQDKPSWMTVATEDLLISPELQRRMAERAGSTVIEIGNGHMLPMTSPDEVAEVIAQAAEAVN</sequence>
<dbReference type="Gene3D" id="3.40.50.1820">
    <property type="entry name" value="alpha/beta hydrolase"/>
    <property type="match status" value="1"/>
</dbReference>
<dbReference type="SUPFAM" id="SSF53474">
    <property type="entry name" value="alpha/beta-Hydrolases"/>
    <property type="match status" value="1"/>
</dbReference>
<dbReference type="EMBL" id="QJTE01000009">
    <property type="protein sequence ID" value="PYE80873.1"/>
    <property type="molecule type" value="Genomic_DNA"/>
</dbReference>
<accession>A0A318SM48</accession>
<dbReference type="AlphaFoldDB" id="A0A318SM48"/>
<proteinExistence type="predicted"/>
<comment type="caution">
    <text evidence="3">The sequence shown here is derived from an EMBL/GenBank/DDBJ whole genome shotgun (WGS) entry which is preliminary data.</text>
</comment>
<dbReference type="PANTHER" id="PTHR37017">
    <property type="entry name" value="AB HYDROLASE-1 DOMAIN-CONTAINING PROTEIN-RELATED"/>
    <property type="match status" value="1"/>
</dbReference>
<dbReference type="Proteomes" id="UP000248311">
    <property type="component" value="Unassembled WGS sequence"/>
</dbReference>
<gene>
    <name evidence="3" type="ORF">DFP88_1093</name>
</gene>
<reference evidence="3 4" key="1">
    <citation type="submission" date="2018-06" db="EMBL/GenBank/DDBJ databases">
        <title>Genomic Encyclopedia of Type Strains, Phase III (KMG-III): the genomes of soil and plant-associated and newly described type strains.</title>
        <authorList>
            <person name="Whitman W."/>
        </authorList>
    </citation>
    <scope>NUCLEOTIDE SEQUENCE [LARGE SCALE GENOMIC DNA]</scope>
    <source>
        <strain evidence="3 4">CECT 9025</strain>
    </source>
</reference>
<evidence type="ECO:0000256" key="1">
    <source>
        <dbReference type="SAM" id="SignalP"/>
    </source>
</evidence>
<evidence type="ECO:0000313" key="3">
    <source>
        <dbReference type="EMBL" id="PYE80873.1"/>
    </source>
</evidence>
<name>A0A318SM48_9RHOB</name>
<keyword evidence="4" id="KW-1185">Reference proteome</keyword>
<evidence type="ECO:0000259" key="2">
    <source>
        <dbReference type="Pfam" id="PF12697"/>
    </source>
</evidence>
<dbReference type="InterPro" id="IPR052897">
    <property type="entry name" value="Sec-Metab_Biosynth_Hydrolase"/>
</dbReference>
<evidence type="ECO:0000313" key="4">
    <source>
        <dbReference type="Proteomes" id="UP000248311"/>
    </source>
</evidence>